<dbReference type="SUPFAM" id="SSF53920">
    <property type="entry name" value="Fe-only hydrogenase"/>
    <property type="match status" value="1"/>
</dbReference>
<dbReference type="InterPro" id="IPR004108">
    <property type="entry name" value="Fe_hydrogenase_lsu_C"/>
</dbReference>
<accession>A0A017H5U9</accession>
<dbReference type="GO" id="GO:0005506">
    <property type="term" value="F:iron ion binding"/>
    <property type="evidence" value="ECO:0007669"/>
    <property type="project" value="InterPro"/>
</dbReference>
<evidence type="ECO:0000256" key="7">
    <source>
        <dbReference type="ARBA" id="ARBA00023014"/>
    </source>
</evidence>
<evidence type="ECO:0000256" key="6">
    <source>
        <dbReference type="ARBA" id="ARBA00023004"/>
    </source>
</evidence>
<dbReference type="InterPro" id="IPR017896">
    <property type="entry name" value="4Fe4S_Fe-S-bd"/>
</dbReference>
<dbReference type="PATRIC" id="fig|1226633.4.peg.1747"/>
<dbReference type="Gene3D" id="3.10.20.740">
    <property type="match status" value="1"/>
</dbReference>
<evidence type="ECO:0000313" key="9">
    <source>
        <dbReference type="Proteomes" id="UP000031184"/>
    </source>
</evidence>
<evidence type="ECO:0000256" key="3">
    <source>
        <dbReference type="ARBA" id="ARBA00022723"/>
    </source>
</evidence>
<dbReference type="GeneID" id="75075318"/>
<dbReference type="FunFam" id="3.10.20.740:FF:000005">
    <property type="entry name" value="NADH:ubiquinone oxidoreductase subunit"/>
    <property type="match status" value="1"/>
</dbReference>
<proteinExistence type="predicted"/>
<dbReference type="GO" id="GO:0051537">
    <property type="term" value="F:2 iron, 2 sulfur cluster binding"/>
    <property type="evidence" value="ECO:0007669"/>
    <property type="project" value="UniProtKB-KW"/>
</dbReference>
<evidence type="ECO:0000313" key="8">
    <source>
        <dbReference type="EMBL" id="KID48797.1"/>
    </source>
</evidence>
<dbReference type="Pfam" id="PF02906">
    <property type="entry name" value="Fe_hyd_lg_C"/>
    <property type="match status" value="1"/>
</dbReference>
<organism evidence="8 9">
    <name type="scientific">Fusobacterium necrophorum subsp. funduliforme B35</name>
    <dbReference type="NCBI Taxonomy" id="1226633"/>
    <lineage>
        <taxon>Bacteria</taxon>
        <taxon>Fusobacteriati</taxon>
        <taxon>Fusobacteriota</taxon>
        <taxon>Fusobacteriia</taxon>
        <taxon>Fusobacteriales</taxon>
        <taxon>Fusobacteriaceae</taxon>
        <taxon>Fusobacterium</taxon>
    </lineage>
</organism>
<evidence type="ECO:0000256" key="5">
    <source>
        <dbReference type="ARBA" id="ARBA00023002"/>
    </source>
</evidence>
<gene>
    <name evidence="8" type="ORF">C095_08655</name>
</gene>
<dbReference type="Pfam" id="PF02256">
    <property type="entry name" value="Fe_hyd_SSU"/>
    <property type="match status" value="1"/>
</dbReference>
<dbReference type="AlphaFoldDB" id="A0A017H5U9"/>
<dbReference type="PROSITE" id="PS00198">
    <property type="entry name" value="4FE4S_FER_1"/>
    <property type="match status" value="1"/>
</dbReference>
<dbReference type="EMBL" id="AUZI01000021">
    <property type="protein sequence ID" value="KID48797.1"/>
    <property type="molecule type" value="Genomic_DNA"/>
</dbReference>
<dbReference type="SUPFAM" id="SSF54862">
    <property type="entry name" value="4Fe-4S ferredoxins"/>
    <property type="match status" value="1"/>
</dbReference>
<dbReference type="InterPro" id="IPR017900">
    <property type="entry name" value="4Fe4S_Fe_S_CS"/>
</dbReference>
<dbReference type="FunFam" id="3.30.70.20:FF:000035">
    <property type="entry name" value="Iron hydrogenase 1"/>
    <property type="match status" value="1"/>
</dbReference>
<dbReference type="InterPro" id="IPR013352">
    <property type="entry name" value="Fe_hydrogenase_subset"/>
</dbReference>
<sequence length="567" mass="63632">MVRLEIDGKRVEIREGKTILEAAKEIGIEIPHLCYMHLEEVGFKNDCSSCRICVVEVEGQRRLIPSCSTPVADGMRIWTNTKRVMQKRRNIVELLLSDHPKDCLICGKNGSCELQKIAISFGIRKIRFSGRESSYEKEESIAITRDVTKCIMCRRCESICRDIQSCNILTGVRRGFSAVVDTAFSKTLEHTRCTFCGQCVSVCPTGAIYETDNSFQLFQDIMNEDKIVVMQVAPAVRIAIGEMFGMEAGMDVTGKLVSALKKIGIDYVFDTNFAADVTVMEEATELKHRIEEGKKLPIFTSCCPAWVRFLQQNYPEMEKYLSSTKSPQEIFGAIAKHVFEAPKEKEVVCVSLMPCVAKKYEAKIGEDVNYSVTTREIVSLLKQFNIDLSLMSEEEFDRPFGRSSGGGDIFGRSGGVMEATARSLYYLMTKEELKEVAFHSLRGFAGLKIAEVKIGKRLLHLAVVHGLRQAREVVEGIRDGKLQIDALEVMACKGGCLAGGGQPYHHGDFSIIQKRTEAIQALDDRNNIRCSHQNPDVLRMYTEKIGSIYGEEAKELFHYEQGRKLVI</sequence>
<dbReference type="Pfam" id="PF10588">
    <property type="entry name" value="NADH-G_4Fe-4S_3"/>
    <property type="match status" value="1"/>
</dbReference>
<dbReference type="Gene3D" id="3.40.50.1780">
    <property type="match status" value="1"/>
</dbReference>
<evidence type="ECO:0000256" key="2">
    <source>
        <dbReference type="ARBA" id="ARBA00022714"/>
    </source>
</evidence>
<dbReference type="RefSeq" id="WP_005957191.1">
    <property type="nucleotide sequence ID" value="NZ_AOJP01000004.1"/>
</dbReference>
<dbReference type="PROSITE" id="PS51839">
    <property type="entry name" value="4FE4S_HC3"/>
    <property type="match status" value="1"/>
</dbReference>
<keyword evidence="5" id="KW-0560">Oxidoreductase</keyword>
<keyword evidence="8" id="KW-0830">Ubiquinone</keyword>
<dbReference type="PROSITE" id="PS51085">
    <property type="entry name" value="2FE2S_FER_2"/>
    <property type="match status" value="1"/>
</dbReference>
<dbReference type="Gene3D" id="4.10.260.20">
    <property type="entry name" value="Iron hydrogenase, small subunit"/>
    <property type="match status" value="1"/>
</dbReference>
<name>A0A017H5U9_9FUSO</name>
<evidence type="ECO:0000256" key="4">
    <source>
        <dbReference type="ARBA" id="ARBA00022737"/>
    </source>
</evidence>
<dbReference type="OrthoDB" id="9803192at2"/>
<dbReference type="SMART" id="SM00929">
    <property type="entry name" value="NADH-G_4Fe-4S_3"/>
    <property type="match status" value="1"/>
</dbReference>
<dbReference type="Gene3D" id="3.40.950.10">
    <property type="entry name" value="Fe-only Hydrogenase (Larger Subunit), Chain L, domain 3"/>
    <property type="match status" value="1"/>
</dbReference>
<comment type="caution">
    <text evidence="8">The sequence shown here is derived from an EMBL/GenBank/DDBJ whole genome shotgun (WGS) entry which is preliminary data.</text>
</comment>
<keyword evidence="6" id="KW-0408">Iron</keyword>
<reference evidence="8 9" key="1">
    <citation type="submission" date="2013-08" db="EMBL/GenBank/DDBJ databases">
        <title>An opportunistic ruminal bacterium that causes liver abscesses in cattle.</title>
        <authorList>
            <person name="Benahmed F.H."/>
            <person name="Rasmussen M."/>
            <person name="Harbottle H."/>
            <person name="Soppet D."/>
            <person name="Nagaraja T.G."/>
            <person name="Davidson M."/>
        </authorList>
    </citation>
    <scope>NUCLEOTIDE SEQUENCE [LARGE SCALE GENOMIC DNA]</scope>
    <source>
        <strain evidence="8 9">B35</strain>
    </source>
</reference>
<dbReference type="InterPro" id="IPR036010">
    <property type="entry name" value="2Fe-2S_ferredoxin-like_sf"/>
</dbReference>
<protein>
    <submittedName>
        <fullName evidence="8">NADH:ubiquinone oxidoreductase</fullName>
    </submittedName>
</protein>
<dbReference type="SUPFAM" id="SSF54292">
    <property type="entry name" value="2Fe-2S ferredoxin-like"/>
    <property type="match status" value="1"/>
</dbReference>
<dbReference type="GO" id="GO:0008901">
    <property type="term" value="F:ferredoxin hydrogenase activity"/>
    <property type="evidence" value="ECO:0007669"/>
    <property type="project" value="InterPro"/>
</dbReference>
<dbReference type="PROSITE" id="PS51379">
    <property type="entry name" value="4FE4S_FER_2"/>
    <property type="match status" value="2"/>
</dbReference>
<evidence type="ECO:0000256" key="1">
    <source>
        <dbReference type="ARBA" id="ARBA00022485"/>
    </source>
</evidence>
<dbReference type="InterPro" id="IPR003149">
    <property type="entry name" value="Fe_hydrogenase_ssu"/>
</dbReference>
<dbReference type="GO" id="GO:0051539">
    <property type="term" value="F:4 iron, 4 sulfur cluster binding"/>
    <property type="evidence" value="ECO:0007669"/>
    <property type="project" value="UniProtKB-KW"/>
</dbReference>
<dbReference type="Proteomes" id="UP000031184">
    <property type="component" value="Unassembled WGS sequence"/>
</dbReference>
<keyword evidence="1" id="KW-0004">4Fe-4S</keyword>
<dbReference type="InterPro" id="IPR009016">
    <property type="entry name" value="Fe_hydrogenase"/>
</dbReference>
<dbReference type="Pfam" id="PF00037">
    <property type="entry name" value="Fer4"/>
    <property type="match status" value="1"/>
</dbReference>
<keyword evidence="4" id="KW-0677">Repeat</keyword>
<keyword evidence="3" id="KW-0479">Metal-binding</keyword>
<keyword evidence="7" id="KW-0411">Iron-sulfur</keyword>
<dbReference type="Gene3D" id="3.30.70.20">
    <property type="match status" value="1"/>
</dbReference>
<dbReference type="CDD" id="cd00207">
    <property type="entry name" value="fer2"/>
    <property type="match status" value="1"/>
</dbReference>
<dbReference type="PANTHER" id="PTHR11615">
    <property type="entry name" value="NITRATE, FORMATE, IRON DEHYDROGENASE"/>
    <property type="match status" value="1"/>
</dbReference>
<dbReference type="NCBIfam" id="TIGR02512">
    <property type="entry name" value="FeFe_hydrog_A"/>
    <property type="match status" value="1"/>
</dbReference>
<dbReference type="InterPro" id="IPR050340">
    <property type="entry name" value="Cytosolic_Fe-S_CAF"/>
</dbReference>
<dbReference type="Pfam" id="PF13510">
    <property type="entry name" value="Fer2_4"/>
    <property type="match status" value="1"/>
</dbReference>
<dbReference type="SMART" id="SM00902">
    <property type="entry name" value="Fe_hyd_SSU"/>
    <property type="match status" value="1"/>
</dbReference>
<dbReference type="InterPro" id="IPR019574">
    <property type="entry name" value="NADH_UbQ_OxRdtase_Gsu_4Fe4S-bd"/>
</dbReference>
<dbReference type="InterPro" id="IPR036991">
    <property type="entry name" value="Fe_hydrogenase_ssu_sf"/>
</dbReference>
<keyword evidence="2" id="KW-0001">2Fe-2S</keyword>
<dbReference type="InterPro" id="IPR001041">
    <property type="entry name" value="2Fe-2S_ferredoxin-type"/>
</dbReference>